<dbReference type="AlphaFoldDB" id="A0A7T0KF65"/>
<dbReference type="EMBL" id="CP064954">
    <property type="protein sequence ID" value="QPK78939.1"/>
    <property type="molecule type" value="Genomic_DNA"/>
</dbReference>
<organism evidence="3 4">
    <name type="scientific">Corynebacterium lizhenjunii</name>
    <dbReference type="NCBI Taxonomy" id="2709394"/>
    <lineage>
        <taxon>Bacteria</taxon>
        <taxon>Bacillati</taxon>
        <taxon>Actinomycetota</taxon>
        <taxon>Actinomycetes</taxon>
        <taxon>Mycobacteriales</taxon>
        <taxon>Corynebacteriaceae</taxon>
        <taxon>Corynebacterium</taxon>
    </lineage>
</organism>
<feature type="compositionally biased region" description="Basic and acidic residues" evidence="1">
    <location>
        <begin position="183"/>
        <end position="192"/>
    </location>
</feature>
<dbReference type="KEGG" id="cliz:G7Y31_10570"/>
<gene>
    <name evidence="3" type="ORF">G7Y31_10570</name>
</gene>
<evidence type="ECO:0000256" key="1">
    <source>
        <dbReference type="SAM" id="MobiDB-lite"/>
    </source>
</evidence>
<proteinExistence type="predicted"/>
<keyword evidence="2" id="KW-1133">Transmembrane helix</keyword>
<keyword evidence="4" id="KW-1185">Reference proteome</keyword>
<evidence type="ECO:0000313" key="4">
    <source>
        <dbReference type="Proteomes" id="UP000594681"/>
    </source>
</evidence>
<feature type="region of interest" description="Disordered" evidence="1">
    <location>
        <begin position="161"/>
        <end position="192"/>
    </location>
</feature>
<dbReference type="RefSeq" id="WP_165007287.1">
    <property type="nucleotide sequence ID" value="NZ_CP064954.1"/>
</dbReference>
<reference evidence="3 4" key="1">
    <citation type="submission" date="2020-11" db="EMBL/GenBank/DDBJ databases">
        <title>Corynebacterium sp. ZJ-599.</title>
        <authorList>
            <person name="Zhou J."/>
        </authorList>
    </citation>
    <scope>NUCLEOTIDE SEQUENCE [LARGE SCALE GENOMIC DNA]</scope>
    <source>
        <strain evidence="3 4">ZJ-599</strain>
    </source>
</reference>
<protein>
    <submittedName>
        <fullName evidence="3">Uncharacterized protein</fullName>
    </submittedName>
</protein>
<sequence length="192" mass="20740">MTAQQQTTAAQRLADSVFPTAISSMLGVVRLVVIIIALGSLTAVTLALTALLTHSSMGTIVADLATYQGPLVGAFATLLTASVALDAVGQKMRADHREEFLAKMKWAVELTLQTGNPDHQALGLQLISSSMQPPTNRYSDKTLYYPLRWFTQQITHVLPAKQPDSSSLDDKAPAGPGNLVDCEQERHESEEH</sequence>
<keyword evidence="2" id="KW-0812">Transmembrane</keyword>
<keyword evidence="2" id="KW-0472">Membrane</keyword>
<name>A0A7T0KF65_9CORY</name>
<feature type="transmembrane region" description="Helical" evidence="2">
    <location>
        <begin position="71"/>
        <end position="88"/>
    </location>
</feature>
<dbReference type="Proteomes" id="UP000594681">
    <property type="component" value="Chromosome"/>
</dbReference>
<evidence type="ECO:0000313" key="3">
    <source>
        <dbReference type="EMBL" id="QPK78939.1"/>
    </source>
</evidence>
<feature type="transmembrane region" description="Helical" evidence="2">
    <location>
        <begin position="28"/>
        <end position="51"/>
    </location>
</feature>
<evidence type="ECO:0000256" key="2">
    <source>
        <dbReference type="SAM" id="Phobius"/>
    </source>
</evidence>
<accession>A0A7T0KF65</accession>